<keyword evidence="3" id="KW-1185">Reference proteome</keyword>
<sequence>MPLSRCHRFLAIPLCCILTCSLSAQAPTDKPALPAFEVATIRPDPDGDPRQGSWSRPGMGTFKASHLSLEMLIRLAYGVDAKQILNEPRWLTGNLYDITAKPEAGVALSREELRPRLQDLLQQRFHLVCHTETRDEPGYILVIAKHGAKLTPTHGATFPGFRQNVNPGNLKGLNWSMTDLATYTSSLIAKPVVDRTGLTGRYDFSIEFARDDDATSTLPSLFTALEETCGLKLNAAKVPVQVLVIDSVDAVPTPN</sequence>
<proteinExistence type="predicted"/>
<reference evidence="2 3" key="1">
    <citation type="submission" date="2016-10" db="EMBL/GenBank/DDBJ databases">
        <authorList>
            <person name="de Groot N.N."/>
        </authorList>
    </citation>
    <scope>NUCLEOTIDE SEQUENCE [LARGE SCALE GENOMIC DNA]</scope>
    <source>
        <strain evidence="2 3">DSM 22489</strain>
    </source>
</reference>
<dbReference type="AlphaFoldDB" id="A0A1H5X1T6"/>
<dbReference type="Pfam" id="PF12543">
    <property type="entry name" value="DUF3738"/>
    <property type="match status" value="1"/>
</dbReference>
<dbReference type="Proteomes" id="UP000236728">
    <property type="component" value="Unassembled WGS sequence"/>
</dbReference>
<keyword evidence="1" id="KW-0732">Signal</keyword>
<protein>
    <submittedName>
        <fullName evidence="2">Soil-associated protein, TIGR03435 family</fullName>
    </submittedName>
</protein>
<dbReference type="InterPro" id="IPR017801">
    <property type="entry name" value="DUF3738"/>
</dbReference>
<evidence type="ECO:0000256" key="1">
    <source>
        <dbReference type="SAM" id="SignalP"/>
    </source>
</evidence>
<dbReference type="NCBIfam" id="TIGR03435">
    <property type="entry name" value="Soli_TIGR03435"/>
    <property type="match status" value="1"/>
</dbReference>
<feature type="chain" id="PRO_5009288982" evidence="1">
    <location>
        <begin position="27"/>
        <end position="255"/>
    </location>
</feature>
<organism evidence="2 3">
    <name type="scientific">Bryocella elongata</name>
    <dbReference type="NCBI Taxonomy" id="863522"/>
    <lineage>
        <taxon>Bacteria</taxon>
        <taxon>Pseudomonadati</taxon>
        <taxon>Acidobacteriota</taxon>
        <taxon>Terriglobia</taxon>
        <taxon>Terriglobales</taxon>
        <taxon>Acidobacteriaceae</taxon>
        <taxon>Bryocella</taxon>
    </lineage>
</organism>
<dbReference type="RefSeq" id="WP_103932713.1">
    <property type="nucleotide sequence ID" value="NZ_FNVA01000002.1"/>
</dbReference>
<feature type="signal peptide" evidence="1">
    <location>
        <begin position="1"/>
        <end position="26"/>
    </location>
</feature>
<name>A0A1H5X1T6_9BACT</name>
<dbReference type="EMBL" id="FNVA01000002">
    <property type="protein sequence ID" value="SEG05772.1"/>
    <property type="molecule type" value="Genomic_DNA"/>
</dbReference>
<evidence type="ECO:0000313" key="3">
    <source>
        <dbReference type="Proteomes" id="UP000236728"/>
    </source>
</evidence>
<evidence type="ECO:0000313" key="2">
    <source>
        <dbReference type="EMBL" id="SEG05772.1"/>
    </source>
</evidence>
<dbReference type="OrthoDB" id="118913at2"/>
<gene>
    <name evidence="2" type="ORF">SAMN05421819_1842</name>
</gene>
<accession>A0A1H5X1T6</accession>